<dbReference type="AlphaFoldDB" id="A0AAV5AHU1"/>
<organism evidence="1 2">
    <name type="scientific">Clathrus columnatus</name>
    <dbReference type="NCBI Taxonomy" id="1419009"/>
    <lineage>
        <taxon>Eukaryota</taxon>
        <taxon>Fungi</taxon>
        <taxon>Dikarya</taxon>
        <taxon>Basidiomycota</taxon>
        <taxon>Agaricomycotina</taxon>
        <taxon>Agaricomycetes</taxon>
        <taxon>Phallomycetidae</taxon>
        <taxon>Phallales</taxon>
        <taxon>Clathraceae</taxon>
        <taxon>Clathrus</taxon>
    </lineage>
</organism>
<keyword evidence="2" id="KW-1185">Reference proteome</keyword>
<comment type="caution">
    <text evidence="1">The sequence shown here is derived from an EMBL/GenBank/DDBJ whole genome shotgun (WGS) entry which is preliminary data.</text>
</comment>
<protein>
    <submittedName>
        <fullName evidence="1">Uncharacterized protein</fullName>
    </submittedName>
</protein>
<reference evidence="1" key="1">
    <citation type="submission" date="2021-10" db="EMBL/GenBank/DDBJ databases">
        <title>De novo Genome Assembly of Clathrus columnatus (Basidiomycota, Fungi) Using Illumina and Nanopore Sequence Data.</title>
        <authorList>
            <person name="Ogiso-Tanaka E."/>
            <person name="Itagaki H."/>
            <person name="Hosoya T."/>
            <person name="Hosaka K."/>
        </authorList>
    </citation>
    <scope>NUCLEOTIDE SEQUENCE</scope>
    <source>
        <strain evidence="1">MO-923</strain>
    </source>
</reference>
<evidence type="ECO:0000313" key="1">
    <source>
        <dbReference type="EMBL" id="GJJ12249.1"/>
    </source>
</evidence>
<evidence type="ECO:0000313" key="2">
    <source>
        <dbReference type="Proteomes" id="UP001050691"/>
    </source>
</evidence>
<sequence>MTSLKLITQLLGEQFKSAIFKSFLEQVAFSANIPIPNPEIKAYPDAVYFNYYTLGISFMFIPTTNQKTMTDLDYDEHILDGIDIYNSSDKEKSPYTTFPLLPFRIESSEDSELTTNSTGQDIVRALGEPGRKGGGSGPLSGSISIWCEWGSKGIMVEFGGDNARGPQAWERGKDARWKLHNL</sequence>
<name>A0AAV5AHU1_9AGAM</name>
<gene>
    <name evidence="1" type="ORF">Clacol_006490</name>
</gene>
<dbReference type="EMBL" id="BPWL01000007">
    <property type="protein sequence ID" value="GJJ12249.1"/>
    <property type="molecule type" value="Genomic_DNA"/>
</dbReference>
<accession>A0AAV5AHU1</accession>
<proteinExistence type="predicted"/>
<dbReference type="Proteomes" id="UP001050691">
    <property type="component" value="Unassembled WGS sequence"/>
</dbReference>